<keyword evidence="4" id="KW-1185">Reference proteome</keyword>
<organism evidence="3 4">
    <name type="scientific">Hibiscus sabdariffa</name>
    <name type="common">roselle</name>
    <dbReference type="NCBI Taxonomy" id="183260"/>
    <lineage>
        <taxon>Eukaryota</taxon>
        <taxon>Viridiplantae</taxon>
        <taxon>Streptophyta</taxon>
        <taxon>Embryophyta</taxon>
        <taxon>Tracheophyta</taxon>
        <taxon>Spermatophyta</taxon>
        <taxon>Magnoliopsida</taxon>
        <taxon>eudicotyledons</taxon>
        <taxon>Gunneridae</taxon>
        <taxon>Pentapetalae</taxon>
        <taxon>rosids</taxon>
        <taxon>malvids</taxon>
        <taxon>Malvales</taxon>
        <taxon>Malvaceae</taxon>
        <taxon>Malvoideae</taxon>
        <taxon>Hibiscus</taxon>
    </lineage>
</organism>
<dbReference type="CDD" id="cd03448">
    <property type="entry name" value="HDE_HSD"/>
    <property type="match status" value="1"/>
</dbReference>
<dbReference type="EMBL" id="JBBPBM010000006">
    <property type="protein sequence ID" value="KAK8580781.1"/>
    <property type="molecule type" value="Genomic_DNA"/>
</dbReference>
<dbReference type="InterPro" id="IPR029069">
    <property type="entry name" value="HotDog_dom_sf"/>
</dbReference>
<evidence type="ECO:0000313" key="3">
    <source>
        <dbReference type="EMBL" id="KAK8580781.1"/>
    </source>
</evidence>
<gene>
    <name evidence="3" type="ORF">V6N12_071033</name>
</gene>
<dbReference type="SUPFAM" id="SSF54637">
    <property type="entry name" value="Thioesterase/thiol ester dehydrase-isomerase"/>
    <property type="match status" value="2"/>
</dbReference>
<proteinExistence type="predicted"/>
<accession>A0ABR2FIL1</accession>
<dbReference type="InterPro" id="IPR002539">
    <property type="entry name" value="MaoC-like_dom"/>
</dbReference>
<evidence type="ECO:0000259" key="2">
    <source>
        <dbReference type="Pfam" id="PF22622"/>
    </source>
</evidence>
<dbReference type="InterPro" id="IPR054357">
    <property type="entry name" value="MFE-2_N"/>
</dbReference>
<dbReference type="PANTHER" id="PTHR13078:SF56">
    <property type="entry name" value="PEROXISOMAL MULTIFUNCTIONAL ENZYME TYPE 2"/>
    <property type="match status" value="1"/>
</dbReference>
<evidence type="ECO:0008006" key="5">
    <source>
        <dbReference type="Google" id="ProtNLM"/>
    </source>
</evidence>
<evidence type="ECO:0000259" key="1">
    <source>
        <dbReference type="Pfam" id="PF01575"/>
    </source>
</evidence>
<evidence type="ECO:0000313" key="4">
    <source>
        <dbReference type="Proteomes" id="UP001472677"/>
    </source>
</evidence>
<feature type="domain" description="MaoC-like" evidence="1">
    <location>
        <begin position="177"/>
        <end position="262"/>
    </location>
</feature>
<protein>
    <recommendedName>
        <fullName evidence="5">MaoC-like domain-containing protein</fullName>
    </recommendedName>
</protein>
<dbReference type="Pfam" id="PF01575">
    <property type="entry name" value="MaoC_dehydratas"/>
    <property type="match status" value="1"/>
</dbReference>
<reference evidence="3 4" key="1">
    <citation type="journal article" date="2024" name="G3 (Bethesda)">
        <title>Genome assembly of Hibiscus sabdariffa L. provides insights into metabolisms of medicinal natural products.</title>
        <authorList>
            <person name="Kim T."/>
        </authorList>
    </citation>
    <scope>NUCLEOTIDE SEQUENCE [LARGE SCALE GENOMIC DNA]</scope>
    <source>
        <strain evidence="3">TK-2024</strain>
        <tissue evidence="3">Old leaves</tissue>
    </source>
</reference>
<dbReference type="PANTHER" id="PTHR13078">
    <property type="entry name" value="PEROXISOMAL MULTIFUNCTIONAL ENZYME TYPE 2-RELATED"/>
    <property type="match status" value="1"/>
</dbReference>
<dbReference type="Proteomes" id="UP001472677">
    <property type="component" value="Unassembled WGS sequence"/>
</dbReference>
<dbReference type="Gene3D" id="3.10.129.10">
    <property type="entry name" value="Hotdog Thioesterase"/>
    <property type="match status" value="1"/>
</dbReference>
<sequence length="281" mass="30989">MPALGVGACGRYAIDTNELKYVYHENGQQFIKVLPTFSTLFSLGSVPQGKDLPGFRFDPRLLLHGQQHIEVFKPLPSNATVITIHNKVSLAGLHDKGKAAYEEGSGELLSLNRLSAFLHGAGGFSDPSQPFTYRDYPANQLSAIRVPESPPYAVFEDCTQPSQACVLLFVQHCCIRLSGDYNPLHSDPMFAEVSGFPRPILHGLCTLGFAVRAIIKRICRGDPDMVKTISGRFLLHVYPGETLVTEMWLQDLRVIYRVKAKDRNLAVLSGFVHLHGLAASL</sequence>
<comment type="caution">
    <text evidence="3">The sequence shown here is derived from an EMBL/GenBank/DDBJ whole genome shotgun (WGS) entry which is preliminary data.</text>
</comment>
<feature type="domain" description="Peroxisomal multifunctional enzyme type 2-like N-terminal" evidence="2">
    <location>
        <begin position="3"/>
        <end position="101"/>
    </location>
</feature>
<dbReference type="Pfam" id="PF22622">
    <property type="entry name" value="MFE-2_hydrat-2_N"/>
    <property type="match status" value="1"/>
</dbReference>
<name>A0ABR2FIL1_9ROSI</name>